<dbReference type="EMBL" id="JAWONS010000290">
    <property type="protein sequence ID" value="MDW2799998.1"/>
    <property type="molecule type" value="Genomic_DNA"/>
</dbReference>
<sequence>MTSNHKVYWITAIVDRGKGEKAAFVFKEYQQELLFQVRGHGTASSAIKDCLGLDEPEKDLVIGIVDQSVSQTLLTALYKKMELDNPGAGIVFTLSLSGISAAASALLTSGETDSINHLSTDYYKEEHPMSDTNAYELIASVISADLSNPIMDAARNAGCKGGTLIKARELGSDSTKRLFGLTLSNEKEILLMLVPKNDKQAILKSICETVLKETGEHAIAFSLPVDTVAGINTLMK</sequence>
<dbReference type="InterPro" id="IPR015867">
    <property type="entry name" value="N-reg_PII/ATP_PRibTrfase_C"/>
</dbReference>
<gene>
    <name evidence="1" type="ORF">RZO55_20705</name>
</gene>
<dbReference type="Proteomes" id="UP001276854">
    <property type="component" value="Unassembled WGS sequence"/>
</dbReference>
<keyword evidence="2" id="KW-1185">Reference proteome</keyword>
<evidence type="ECO:0008006" key="3">
    <source>
        <dbReference type="Google" id="ProtNLM"/>
    </source>
</evidence>
<dbReference type="InterPro" id="IPR002187">
    <property type="entry name" value="N-reg_PII"/>
</dbReference>
<dbReference type="Gene3D" id="3.30.70.120">
    <property type="match status" value="1"/>
</dbReference>
<comment type="caution">
    <text evidence="1">The sequence shown here is derived from an EMBL/GenBank/DDBJ whole genome shotgun (WGS) entry which is preliminary data.</text>
</comment>
<dbReference type="InterPro" id="IPR011322">
    <property type="entry name" value="N-reg_PII-like_a/b"/>
</dbReference>
<accession>A0ABU4GQS5</accession>
<dbReference type="SUPFAM" id="SSF54913">
    <property type="entry name" value="GlnB-like"/>
    <property type="match status" value="2"/>
</dbReference>
<reference evidence="1 2" key="1">
    <citation type="submission" date="2023-10" db="EMBL/GenBank/DDBJ databases">
        <title>A novel Glycoside Hydrolase 43-Like Enzyme from Clostrdium boliviensis is an Endo-xylanase, and a Candidate for Xylooligosaccharides Production from Different Xylan Substrates.</title>
        <authorList>
            <person name="Alvarez M.T."/>
            <person name="Rocabado-Villegas L.R."/>
            <person name="Salas-Veizaga D.M."/>
            <person name="Linares-Pasten J.A."/>
            <person name="Gudmundsdottir E.E."/>
            <person name="Hreggvidsson G.O."/>
            <person name="Adlercreutz P."/>
            <person name="Nordberg Karlsson E."/>
        </authorList>
    </citation>
    <scope>NUCLEOTIDE SEQUENCE [LARGE SCALE GENOMIC DNA]</scope>
    <source>
        <strain evidence="1 2">E-1</strain>
    </source>
</reference>
<evidence type="ECO:0000313" key="2">
    <source>
        <dbReference type="Proteomes" id="UP001276854"/>
    </source>
</evidence>
<dbReference type="Pfam" id="PF00543">
    <property type="entry name" value="P-II"/>
    <property type="match status" value="1"/>
</dbReference>
<evidence type="ECO:0000313" key="1">
    <source>
        <dbReference type="EMBL" id="MDW2799998.1"/>
    </source>
</evidence>
<name>A0ABU4GQS5_9CLOT</name>
<proteinExistence type="predicted"/>
<organism evidence="1 2">
    <name type="scientific">Clostridium boliviensis</name>
    <dbReference type="NCBI Taxonomy" id="318465"/>
    <lineage>
        <taxon>Bacteria</taxon>
        <taxon>Bacillati</taxon>
        <taxon>Bacillota</taxon>
        <taxon>Clostridia</taxon>
        <taxon>Eubacteriales</taxon>
        <taxon>Clostridiaceae</taxon>
        <taxon>Clostridium</taxon>
    </lineage>
</organism>
<dbReference type="RefSeq" id="WP_318066186.1">
    <property type="nucleotide sequence ID" value="NZ_JAWONS010000290.1"/>
</dbReference>
<protein>
    <recommendedName>
        <fullName evidence="3">Nitrogen regulatory protein P-II</fullName>
    </recommendedName>
</protein>